<dbReference type="Gene3D" id="1.10.10.10">
    <property type="entry name" value="Winged helix-like DNA-binding domain superfamily/Winged helix DNA-binding domain"/>
    <property type="match status" value="1"/>
</dbReference>
<dbReference type="InterPro" id="IPR039422">
    <property type="entry name" value="MarR/SlyA-like"/>
</dbReference>
<reference evidence="2 3" key="1">
    <citation type="journal article" date="2019" name="Int. J. Syst. Evol. Microbiol.">
        <title>The Global Catalogue of Microorganisms (GCM) 10K type strain sequencing project: providing services to taxonomists for standard genome sequencing and annotation.</title>
        <authorList>
            <consortium name="The Broad Institute Genomics Platform"/>
            <consortium name="The Broad Institute Genome Sequencing Center for Infectious Disease"/>
            <person name="Wu L."/>
            <person name="Ma J."/>
        </authorList>
    </citation>
    <scope>NUCLEOTIDE SEQUENCE [LARGE SCALE GENOMIC DNA]</scope>
    <source>
        <strain evidence="2 3">JCM 7356</strain>
    </source>
</reference>
<protein>
    <submittedName>
        <fullName evidence="2">MarR family transcriptional regulator</fullName>
    </submittedName>
</protein>
<proteinExistence type="predicted"/>
<dbReference type="PANTHER" id="PTHR33164:SF106">
    <property type="entry name" value="TRANSCRIPTIONAL REGULATORY PROTEIN"/>
    <property type="match status" value="1"/>
</dbReference>
<dbReference type="PRINTS" id="PR00598">
    <property type="entry name" value="HTHMARR"/>
</dbReference>
<dbReference type="InterPro" id="IPR000835">
    <property type="entry name" value="HTH_MarR-typ"/>
</dbReference>
<gene>
    <name evidence="2" type="ORF">GCM10010430_29120</name>
</gene>
<sequence length="161" mass="18119">MAEEREQPDEVLECLIEELGQAMQDFQRSNDTLDQQAADRLGLNRTDMHCLDLLFGSTPMSPGELASAAGLTTGGVTTAIDRLERSGYAARTRDTADRRRVIVQPTEKARTLVWEIYGPIVTEGEAYLRNLGVEDIHRITEFLRFTTEQQREHAARLAERG</sequence>
<dbReference type="RefSeq" id="WP_344636773.1">
    <property type="nucleotide sequence ID" value="NZ_BAAATR010000011.1"/>
</dbReference>
<organism evidence="2 3">
    <name type="scientific">Kitasatospora cystarginea</name>
    <dbReference type="NCBI Taxonomy" id="58350"/>
    <lineage>
        <taxon>Bacteria</taxon>
        <taxon>Bacillati</taxon>
        <taxon>Actinomycetota</taxon>
        <taxon>Actinomycetes</taxon>
        <taxon>Kitasatosporales</taxon>
        <taxon>Streptomycetaceae</taxon>
        <taxon>Kitasatospora</taxon>
    </lineage>
</organism>
<evidence type="ECO:0000259" key="1">
    <source>
        <dbReference type="PROSITE" id="PS50995"/>
    </source>
</evidence>
<dbReference type="PROSITE" id="PS50995">
    <property type="entry name" value="HTH_MARR_2"/>
    <property type="match status" value="1"/>
</dbReference>
<evidence type="ECO:0000313" key="2">
    <source>
        <dbReference type="EMBL" id="GAA2245421.1"/>
    </source>
</evidence>
<feature type="domain" description="HTH marR-type" evidence="1">
    <location>
        <begin position="12"/>
        <end position="148"/>
    </location>
</feature>
<dbReference type="Proteomes" id="UP001500305">
    <property type="component" value="Unassembled WGS sequence"/>
</dbReference>
<evidence type="ECO:0000313" key="3">
    <source>
        <dbReference type="Proteomes" id="UP001500305"/>
    </source>
</evidence>
<accession>A0ABN3E177</accession>
<dbReference type="PANTHER" id="PTHR33164">
    <property type="entry name" value="TRANSCRIPTIONAL REGULATOR, MARR FAMILY"/>
    <property type="match status" value="1"/>
</dbReference>
<dbReference type="InterPro" id="IPR036388">
    <property type="entry name" value="WH-like_DNA-bd_sf"/>
</dbReference>
<name>A0ABN3E177_9ACTN</name>
<comment type="caution">
    <text evidence="2">The sequence shown here is derived from an EMBL/GenBank/DDBJ whole genome shotgun (WGS) entry which is preliminary data.</text>
</comment>
<dbReference type="InterPro" id="IPR036390">
    <property type="entry name" value="WH_DNA-bd_sf"/>
</dbReference>
<dbReference type="SMART" id="SM00347">
    <property type="entry name" value="HTH_MARR"/>
    <property type="match status" value="1"/>
</dbReference>
<dbReference type="Pfam" id="PF01047">
    <property type="entry name" value="MarR"/>
    <property type="match status" value="1"/>
</dbReference>
<dbReference type="EMBL" id="BAAATR010000011">
    <property type="protein sequence ID" value="GAA2245421.1"/>
    <property type="molecule type" value="Genomic_DNA"/>
</dbReference>
<dbReference type="SUPFAM" id="SSF46785">
    <property type="entry name" value="Winged helix' DNA-binding domain"/>
    <property type="match status" value="1"/>
</dbReference>
<keyword evidence="3" id="KW-1185">Reference proteome</keyword>